<accession>A0A4W6CYK8</accession>
<evidence type="ECO:0000256" key="6">
    <source>
        <dbReference type="ARBA" id="ARBA00023136"/>
    </source>
</evidence>
<dbReference type="SUPFAM" id="SSF103473">
    <property type="entry name" value="MFS general substrate transporter"/>
    <property type="match status" value="1"/>
</dbReference>
<dbReference type="Ensembl" id="ENSLCAT00010017915.1">
    <property type="protein sequence ID" value="ENSLCAP00010017544.1"/>
    <property type="gene ID" value="ENSLCAG00010008334.1"/>
</dbReference>
<dbReference type="GO" id="GO:0005886">
    <property type="term" value="C:plasma membrane"/>
    <property type="evidence" value="ECO:0007669"/>
    <property type="project" value="UniProtKB-SubCell"/>
</dbReference>
<comment type="subcellular location">
    <subcellularLocation>
        <location evidence="1">Cell membrane</location>
        <topology evidence="1">Multi-pass membrane protein</topology>
    </subcellularLocation>
</comment>
<dbReference type="AlphaFoldDB" id="A0A4W6CYK8"/>
<evidence type="ECO:0000256" key="3">
    <source>
        <dbReference type="ARBA" id="ARBA00022475"/>
    </source>
</evidence>
<proteinExistence type="predicted"/>
<evidence type="ECO:0000256" key="2">
    <source>
        <dbReference type="ARBA" id="ARBA00022448"/>
    </source>
</evidence>
<evidence type="ECO:0000256" key="4">
    <source>
        <dbReference type="ARBA" id="ARBA00022692"/>
    </source>
</evidence>
<keyword evidence="4 7" id="KW-0812">Transmembrane</keyword>
<keyword evidence="2" id="KW-0813">Transport</keyword>
<evidence type="ECO:0000256" key="7">
    <source>
        <dbReference type="SAM" id="Phobius"/>
    </source>
</evidence>
<organism evidence="8 9">
    <name type="scientific">Lates calcarifer</name>
    <name type="common">Barramundi</name>
    <name type="synonym">Holocentrus calcarifer</name>
    <dbReference type="NCBI Taxonomy" id="8187"/>
    <lineage>
        <taxon>Eukaryota</taxon>
        <taxon>Metazoa</taxon>
        <taxon>Chordata</taxon>
        <taxon>Craniata</taxon>
        <taxon>Vertebrata</taxon>
        <taxon>Euteleostomi</taxon>
        <taxon>Actinopterygii</taxon>
        <taxon>Neopterygii</taxon>
        <taxon>Teleostei</taxon>
        <taxon>Neoteleostei</taxon>
        <taxon>Acanthomorphata</taxon>
        <taxon>Carangaria</taxon>
        <taxon>Carangaria incertae sedis</taxon>
        <taxon>Centropomidae</taxon>
        <taxon>Lates</taxon>
    </lineage>
</organism>
<dbReference type="GO" id="GO:0020037">
    <property type="term" value="F:heme binding"/>
    <property type="evidence" value="ECO:0007669"/>
    <property type="project" value="TreeGrafter"/>
</dbReference>
<evidence type="ECO:0008006" key="10">
    <source>
        <dbReference type="Google" id="ProtNLM"/>
    </source>
</evidence>
<protein>
    <recommendedName>
        <fullName evidence="10">Major facilitator superfamily (MFS) profile domain-containing protein</fullName>
    </recommendedName>
</protein>
<dbReference type="GO" id="GO:0015232">
    <property type="term" value="F:heme transmembrane transporter activity"/>
    <property type="evidence" value="ECO:0007669"/>
    <property type="project" value="TreeGrafter"/>
</dbReference>
<evidence type="ECO:0000313" key="9">
    <source>
        <dbReference type="Proteomes" id="UP000314980"/>
    </source>
</evidence>
<dbReference type="GO" id="GO:0097037">
    <property type="term" value="P:heme export"/>
    <property type="evidence" value="ECO:0007669"/>
    <property type="project" value="TreeGrafter"/>
</dbReference>
<dbReference type="Proteomes" id="UP000314980">
    <property type="component" value="Unassembled WGS sequence"/>
</dbReference>
<dbReference type="PANTHER" id="PTHR10924">
    <property type="entry name" value="MAJOR FACILITATOR SUPERFAMILY PROTEIN-RELATED"/>
    <property type="match status" value="1"/>
</dbReference>
<keyword evidence="3" id="KW-1003">Cell membrane</keyword>
<dbReference type="InterPro" id="IPR049680">
    <property type="entry name" value="FLVCR1-2_SLC49-like"/>
</dbReference>
<evidence type="ECO:0000256" key="1">
    <source>
        <dbReference type="ARBA" id="ARBA00004651"/>
    </source>
</evidence>
<dbReference type="GeneTree" id="ENSGT01030000234625"/>
<reference evidence="8" key="2">
    <citation type="submission" date="2025-08" db="UniProtKB">
        <authorList>
            <consortium name="Ensembl"/>
        </authorList>
    </citation>
    <scope>IDENTIFICATION</scope>
</reference>
<feature type="transmembrane region" description="Helical" evidence="7">
    <location>
        <begin position="81"/>
        <end position="103"/>
    </location>
</feature>
<sequence>MRISASCGGVAELFQERPKLPPTQAQATARSIPSEQYSYTASILRLLRNRPFILLIITYGQSSPFTAVNVCLLLFGEEVNAGRIGLTIVIAGMVGSLICGIWLDRTKTYK</sequence>
<keyword evidence="9" id="KW-1185">Reference proteome</keyword>
<reference evidence="8" key="3">
    <citation type="submission" date="2025-09" db="UniProtKB">
        <authorList>
            <consortium name="Ensembl"/>
        </authorList>
    </citation>
    <scope>IDENTIFICATION</scope>
</reference>
<keyword evidence="6 7" id="KW-0472">Membrane</keyword>
<keyword evidence="5 7" id="KW-1133">Transmembrane helix</keyword>
<dbReference type="PANTHER" id="PTHR10924:SF3">
    <property type="entry name" value="HEME TRANSPORTER FLVCR2"/>
    <property type="match status" value="1"/>
</dbReference>
<dbReference type="InParanoid" id="A0A4W6CYK8"/>
<feature type="transmembrane region" description="Helical" evidence="7">
    <location>
        <begin position="52"/>
        <end position="75"/>
    </location>
</feature>
<dbReference type="InterPro" id="IPR036259">
    <property type="entry name" value="MFS_trans_sf"/>
</dbReference>
<evidence type="ECO:0000256" key="5">
    <source>
        <dbReference type="ARBA" id="ARBA00022989"/>
    </source>
</evidence>
<reference evidence="9" key="1">
    <citation type="submission" date="2015-09" db="EMBL/GenBank/DDBJ databases">
        <authorList>
            <person name="Sai Rama Sridatta P."/>
        </authorList>
    </citation>
    <scope>NUCLEOTIDE SEQUENCE [LARGE SCALE GENOMIC DNA]</scope>
</reference>
<evidence type="ECO:0000313" key="8">
    <source>
        <dbReference type="Ensembl" id="ENSLCAP00010017544.1"/>
    </source>
</evidence>
<name>A0A4W6CYK8_LATCA</name>